<evidence type="ECO:0000313" key="4">
    <source>
        <dbReference type="Proteomes" id="UP001595528"/>
    </source>
</evidence>
<feature type="domain" description="Aminoglycoside phosphotransferase" evidence="2">
    <location>
        <begin position="71"/>
        <end position="309"/>
    </location>
</feature>
<dbReference type="InterPro" id="IPR050249">
    <property type="entry name" value="Pseudomonas-type_ThrB"/>
</dbReference>
<gene>
    <name evidence="3" type="ORF">ACFOGJ_29730</name>
</gene>
<keyword evidence="4" id="KW-1185">Reference proteome</keyword>
<dbReference type="EMBL" id="JBHRTR010000054">
    <property type="protein sequence ID" value="MFC3231466.1"/>
    <property type="molecule type" value="Genomic_DNA"/>
</dbReference>
<dbReference type="SUPFAM" id="SSF56112">
    <property type="entry name" value="Protein kinase-like (PK-like)"/>
    <property type="match status" value="1"/>
</dbReference>
<dbReference type="Gene3D" id="3.90.1200.10">
    <property type="match status" value="1"/>
</dbReference>
<evidence type="ECO:0000313" key="3">
    <source>
        <dbReference type="EMBL" id="MFC3231466.1"/>
    </source>
</evidence>
<comment type="similarity">
    <text evidence="1">Belongs to the pseudomonas-type ThrB family.</text>
</comment>
<proteinExistence type="inferred from homology"/>
<evidence type="ECO:0000259" key="2">
    <source>
        <dbReference type="Pfam" id="PF01636"/>
    </source>
</evidence>
<organism evidence="3 4">
    <name type="scientific">Marinibaculum pumilum</name>
    <dbReference type="NCBI Taxonomy" id="1766165"/>
    <lineage>
        <taxon>Bacteria</taxon>
        <taxon>Pseudomonadati</taxon>
        <taxon>Pseudomonadota</taxon>
        <taxon>Alphaproteobacteria</taxon>
        <taxon>Rhodospirillales</taxon>
        <taxon>Rhodospirillaceae</taxon>
        <taxon>Marinibaculum</taxon>
    </lineage>
</organism>
<dbReference type="InterPro" id="IPR011009">
    <property type="entry name" value="Kinase-like_dom_sf"/>
</dbReference>
<reference evidence="4" key="1">
    <citation type="journal article" date="2019" name="Int. J. Syst. Evol. Microbiol.">
        <title>The Global Catalogue of Microorganisms (GCM) 10K type strain sequencing project: providing services to taxonomists for standard genome sequencing and annotation.</title>
        <authorList>
            <consortium name="The Broad Institute Genomics Platform"/>
            <consortium name="The Broad Institute Genome Sequencing Center for Infectious Disease"/>
            <person name="Wu L."/>
            <person name="Ma J."/>
        </authorList>
    </citation>
    <scope>NUCLEOTIDE SEQUENCE [LARGE SCALE GENOMIC DNA]</scope>
    <source>
        <strain evidence="4">KCTC 42964</strain>
    </source>
</reference>
<name>A0ABV7L9W3_9PROT</name>
<dbReference type="Pfam" id="PF01636">
    <property type="entry name" value="APH"/>
    <property type="match status" value="1"/>
</dbReference>
<protein>
    <submittedName>
        <fullName evidence="3">Phosphotransferase enzyme family protein</fullName>
    </submittedName>
</protein>
<sequence length="367" mass="40311">MLQVKDPNFMIGATSIRNRRHPEQAIRNREAQSMAALYQDSFVEELRAGAAGLVHEWGLSPRTEVRLLNLSENATFRADDPEAAAPVILRVHRPDYHSRAEIESELAWIQALIADRIVATPPPLETRGGGHIAQFDHHGQVRNVVAFAFMEGQEPAADDGLAEGFRELGEISARLHAHTRAWQRPPGFIRKTWNWETTVGPAPHWGDWRNALGLEAPGRALLERVCMALKDRLAAYGEGPGRFGLVHADLRLANLLADGDRLGVIDFDDCGFGWFVYDFAAAISFIEHEPIVPALKEAWIAGYGTVAPLSMEEVAAIPDFVMLRRLLLTAWIASHAETPTAQELGGPAYTDGTLAIAEAWLGGGTGR</sequence>
<dbReference type="PANTHER" id="PTHR21064:SF6">
    <property type="entry name" value="AMINOGLYCOSIDE PHOSPHOTRANSFERASE DOMAIN-CONTAINING PROTEIN"/>
    <property type="match status" value="1"/>
</dbReference>
<dbReference type="PANTHER" id="PTHR21064">
    <property type="entry name" value="AMINOGLYCOSIDE PHOSPHOTRANSFERASE DOMAIN-CONTAINING PROTEIN-RELATED"/>
    <property type="match status" value="1"/>
</dbReference>
<comment type="caution">
    <text evidence="3">The sequence shown here is derived from an EMBL/GenBank/DDBJ whole genome shotgun (WGS) entry which is preliminary data.</text>
</comment>
<accession>A0ABV7L9W3</accession>
<evidence type="ECO:0000256" key="1">
    <source>
        <dbReference type="ARBA" id="ARBA00038240"/>
    </source>
</evidence>
<dbReference type="Proteomes" id="UP001595528">
    <property type="component" value="Unassembled WGS sequence"/>
</dbReference>
<dbReference type="RefSeq" id="WP_379906949.1">
    <property type="nucleotide sequence ID" value="NZ_JBHRTR010000054.1"/>
</dbReference>
<dbReference type="InterPro" id="IPR002575">
    <property type="entry name" value="Aminoglycoside_PTrfase"/>
</dbReference>